<dbReference type="UniPathway" id="UPA00588">
    <property type="reaction ID" value="UER00649"/>
</dbReference>
<comment type="pathway">
    <text evidence="5">Purine metabolism; AMP biosynthesis via salvage pathway; AMP from ADP: step 1/1.</text>
</comment>
<dbReference type="PANTHER" id="PTHR23359">
    <property type="entry name" value="NUCLEOTIDE KINASE"/>
    <property type="match status" value="1"/>
</dbReference>
<dbReference type="PROSITE" id="PS00113">
    <property type="entry name" value="ADENYLATE_KINASE"/>
    <property type="match status" value="1"/>
</dbReference>
<dbReference type="AlphaFoldDB" id="A0A1H7KKW6"/>
<dbReference type="Pfam" id="PF00406">
    <property type="entry name" value="ADK"/>
    <property type="match status" value="1"/>
</dbReference>
<dbReference type="GO" id="GO:0005524">
    <property type="term" value="F:ATP binding"/>
    <property type="evidence" value="ECO:0007669"/>
    <property type="project" value="UniProtKB-UniRule"/>
</dbReference>
<keyword evidence="1 5" id="KW-0808">Transferase</keyword>
<dbReference type="GO" id="GO:0005737">
    <property type="term" value="C:cytoplasm"/>
    <property type="evidence" value="ECO:0007669"/>
    <property type="project" value="UniProtKB-SubCell"/>
</dbReference>
<feature type="binding site" evidence="5">
    <location>
        <position position="31"/>
    </location>
    <ligand>
        <name>AMP</name>
        <dbReference type="ChEBI" id="CHEBI:456215"/>
    </ligand>
</feature>
<dbReference type="InterPro" id="IPR007862">
    <property type="entry name" value="Adenylate_kinase_lid-dom"/>
</dbReference>
<keyword evidence="2 5" id="KW-0545">Nucleotide biosynthesis</keyword>
<feature type="binding site" evidence="5">
    <location>
        <position position="167"/>
    </location>
    <ligand>
        <name>AMP</name>
        <dbReference type="ChEBI" id="CHEBI:456215"/>
    </ligand>
</feature>
<dbReference type="Pfam" id="PF05191">
    <property type="entry name" value="ADK_lid"/>
    <property type="match status" value="1"/>
</dbReference>
<keyword evidence="4 5" id="KW-0418">Kinase</keyword>
<evidence type="ECO:0000256" key="5">
    <source>
        <dbReference type="HAMAP-Rule" id="MF_00235"/>
    </source>
</evidence>
<protein>
    <recommendedName>
        <fullName evidence="5 7">Adenylate kinase</fullName>
        <shortName evidence="5">AK</shortName>
        <ecNumber evidence="5 7">2.7.4.3</ecNumber>
    </recommendedName>
    <alternativeName>
        <fullName evidence="5">ATP-AMP transphosphorylase</fullName>
    </alternativeName>
    <alternativeName>
        <fullName evidence="5">ATP:AMP phosphotransferase</fullName>
    </alternativeName>
    <alternativeName>
        <fullName evidence="5">Adenylate monophosphate kinase</fullName>
    </alternativeName>
</protein>
<dbReference type="OrthoDB" id="9805030at2"/>
<evidence type="ECO:0000256" key="6">
    <source>
        <dbReference type="RuleBase" id="RU003330"/>
    </source>
</evidence>
<keyword evidence="5 7" id="KW-0067">ATP-binding</keyword>
<evidence type="ECO:0000256" key="7">
    <source>
        <dbReference type="RuleBase" id="RU003331"/>
    </source>
</evidence>
<feature type="region of interest" description="NMP" evidence="5">
    <location>
        <begin position="30"/>
        <end position="59"/>
    </location>
</feature>
<evidence type="ECO:0000256" key="3">
    <source>
        <dbReference type="ARBA" id="ARBA00022741"/>
    </source>
</evidence>
<evidence type="ECO:0000256" key="2">
    <source>
        <dbReference type="ARBA" id="ARBA00022727"/>
    </source>
</evidence>
<feature type="binding site" evidence="5">
    <location>
        <position position="123"/>
    </location>
    <ligand>
        <name>ATP</name>
        <dbReference type="ChEBI" id="CHEBI:30616"/>
    </ligand>
</feature>
<dbReference type="EMBL" id="FOBI01000003">
    <property type="protein sequence ID" value="SEK86597.1"/>
    <property type="molecule type" value="Genomic_DNA"/>
</dbReference>
<gene>
    <name evidence="5" type="primary">adk</name>
    <name evidence="9" type="ORF">SAMN05216262_103156</name>
</gene>
<dbReference type="InterPro" id="IPR033690">
    <property type="entry name" value="Adenylat_kinase_CS"/>
</dbReference>
<dbReference type="EC" id="2.7.4.3" evidence="5 7"/>
<feature type="binding site" evidence="5">
    <location>
        <position position="200"/>
    </location>
    <ligand>
        <name>ATP</name>
        <dbReference type="ChEBI" id="CHEBI:30616"/>
    </ligand>
</feature>
<keyword evidence="10" id="KW-1185">Reference proteome</keyword>
<proteinExistence type="inferred from homology"/>
<evidence type="ECO:0000259" key="8">
    <source>
        <dbReference type="Pfam" id="PF05191"/>
    </source>
</evidence>
<comment type="subcellular location">
    <subcellularLocation>
        <location evidence="5 7">Cytoplasm</location>
    </subcellularLocation>
</comment>
<feature type="domain" description="Adenylate kinase active site lid" evidence="8">
    <location>
        <begin position="123"/>
        <end position="158"/>
    </location>
</feature>
<dbReference type="GO" id="GO:0004017">
    <property type="term" value="F:AMP kinase activity"/>
    <property type="evidence" value="ECO:0007669"/>
    <property type="project" value="UniProtKB-UniRule"/>
</dbReference>
<feature type="binding site" evidence="5">
    <location>
        <begin position="85"/>
        <end position="88"/>
    </location>
    <ligand>
        <name>AMP</name>
        <dbReference type="ChEBI" id="CHEBI:456215"/>
    </ligand>
</feature>
<evidence type="ECO:0000313" key="10">
    <source>
        <dbReference type="Proteomes" id="UP000199297"/>
    </source>
</evidence>
<feature type="binding site" evidence="5">
    <location>
        <begin position="57"/>
        <end position="59"/>
    </location>
    <ligand>
        <name>AMP</name>
        <dbReference type="ChEBI" id="CHEBI:456215"/>
    </ligand>
</feature>
<dbReference type="NCBIfam" id="NF001381">
    <property type="entry name" value="PRK00279.1-3"/>
    <property type="match status" value="1"/>
</dbReference>
<feature type="binding site" evidence="5">
    <location>
        <begin position="132"/>
        <end position="133"/>
    </location>
    <ligand>
        <name>ATP</name>
        <dbReference type="ChEBI" id="CHEBI:30616"/>
    </ligand>
</feature>
<comment type="subunit">
    <text evidence="5 7">Monomer.</text>
</comment>
<dbReference type="SUPFAM" id="SSF52540">
    <property type="entry name" value="P-loop containing nucleoside triphosphate hydrolases"/>
    <property type="match status" value="1"/>
</dbReference>
<evidence type="ECO:0000313" key="9">
    <source>
        <dbReference type="EMBL" id="SEK86597.1"/>
    </source>
</evidence>
<dbReference type="FunFam" id="3.40.50.300:FF:000106">
    <property type="entry name" value="Adenylate kinase mitochondrial"/>
    <property type="match status" value="1"/>
</dbReference>
<comment type="function">
    <text evidence="5">Catalyzes the reversible transfer of the terminal phosphate group between ATP and AMP. Plays an important role in cellular energy homeostasis and in adenine nucleotide metabolism.</text>
</comment>
<dbReference type="RefSeq" id="WP_085284204.1">
    <property type="nucleotide sequence ID" value="NZ_FOBI01000003.1"/>
</dbReference>
<keyword evidence="5" id="KW-0963">Cytoplasm</keyword>
<dbReference type="NCBIfam" id="TIGR01351">
    <property type="entry name" value="adk"/>
    <property type="match status" value="1"/>
</dbReference>
<feature type="binding site" evidence="5">
    <location>
        <position position="36"/>
    </location>
    <ligand>
        <name>AMP</name>
        <dbReference type="ChEBI" id="CHEBI:456215"/>
    </ligand>
</feature>
<dbReference type="CDD" id="cd01428">
    <property type="entry name" value="ADK"/>
    <property type="match status" value="1"/>
</dbReference>
<comment type="similarity">
    <text evidence="5 6">Belongs to the adenylate kinase family.</text>
</comment>
<feature type="binding site" evidence="5">
    <location>
        <position position="92"/>
    </location>
    <ligand>
        <name>AMP</name>
        <dbReference type="ChEBI" id="CHEBI:456215"/>
    </ligand>
</feature>
<dbReference type="HAMAP" id="MF_00235">
    <property type="entry name" value="Adenylate_kinase_Adk"/>
    <property type="match status" value="1"/>
</dbReference>
<sequence length="214" mass="23364">MRIILLGAPGAGKGTQAQFLMAKFGIPQISTGDMLRAAIKAGTELGKQAKAVMDAGQLVSDELIIGLVKERVTQDDCKAGFLLDGFPRTIPQADAMKENGIDVDYVIEFDVPDEVIVERMSGRRVHAGSGRVYHIVYNPPKEQGKDDETGDELLVRPDDEEATVRKRLSIYHEQTKPLVNYYQAEAKAGACAYITIDGTQAVEKVNALLDEKLS</sequence>
<comment type="catalytic activity">
    <reaction evidence="5 7">
        <text>AMP + ATP = 2 ADP</text>
        <dbReference type="Rhea" id="RHEA:12973"/>
        <dbReference type="ChEBI" id="CHEBI:30616"/>
        <dbReference type="ChEBI" id="CHEBI:456215"/>
        <dbReference type="ChEBI" id="CHEBI:456216"/>
        <dbReference type="EC" id="2.7.4.3"/>
    </reaction>
</comment>
<dbReference type="NCBIfam" id="NF001379">
    <property type="entry name" value="PRK00279.1-1"/>
    <property type="match status" value="1"/>
</dbReference>
<keyword evidence="3 5" id="KW-0547">Nucleotide-binding</keyword>
<reference evidence="10" key="1">
    <citation type="submission" date="2016-10" db="EMBL/GenBank/DDBJ databases">
        <authorList>
            <person name="Varghese N."/>
            <person name="Submissions S."/>
        </authorList>
    </citation>
    <scope>NUCLEOTIDE SEQUENCE [LARGE SCALE GENOMIC DNA]</scope>
    <source>
        <strain evidence="10">CGMCC 1.9127</strain>
    </source>
</reference>
<dbReference type="GO" id="GO:0044209">
    <property type="term" value="P:AMP salvage"/>
    <property type="evidence" value="ECO:0007669"/>
    <property type="project" value="UniProtKB-UniRule"/>
</dbReference>
<dbReference type="InterPro" id="IPR000850">
    <property type="entry name" value="Adenylat/UMP-CMP_kin"/>
</dbReference>
<comment type="caution">
    <text evidence="5">Lacks conserved residue(s) required for the propagation of feature annotation.</text>
</comment>
<dbReference type="Gene3D" id="3.40.50.300">
    <property type="entry name" value="P-loop containing nucleotide triphosphate hydrolases"/>
    <property type="match status" value="1"/>
</dbReference>
<dbReference type="NCBIfam" id="NF011100">
    <property type="entry name" value="PRK14527.1"/>
    <property type="match status" value="1"/>
</dbReference>
<accession>A0A1H7KKW6</accession>
<dbReference type="NCBIfam" id="NF001380">
    <property type="entry name" value="PRK00279.1-2"/>
    <property type="match status" value="1"/>
</dbReference>
<dbReference type="STRING" id="641665.GCA_002104455_02639"/>
<organism evidence="9 10">
    <name type="scientific">Colwellia chukchiensis</name>
    <dbReference type="NCBI Taxonomy" id="641665"/>
    <lineage>
        <taxon>Bacteria</taxon>
        <taxon>Pseudomonadati</taxon>
        <taxon>Pseudomonadota</taxon>
        <taxon>Gammaproteobacteria</taxon>
        <taxon>Alteromonadales</taxon>
        <taxon>Colwelliaceae</taxon>
        <taxon>Colwellia</taxon>
    </lineage>
</organism>
<comment type="domain">
    <text evidence="5">Consists of three domains, a large central CORE domain and two small peripheral domains, NMPbind and LID, which undergo movements during catalysis. The LID domain closes over the site of phosphoryl transfer upon ATP binding. Assembling and dissambling the active center during each catalytic cycle provides an effective means to prevent ATP hydrolysis.</text>
</comment>
<dbReference type="Proteomes" id="UP000199297">
    <property type="component" value="Unassembled WGS sequence"/>
</dbReference>
<dbReference type="PRINTS" id="PR00094">
    <property type="entry name" value="ADENYLTKNASE"/>
</dbReference>
<feature type="binding site" evidence="5">
    <location>
        <position position="156"/>
    </location>
    <ligand>
        <name>AMP</name>
        <dbReference type="ChEBI" id="CHEBI:456215"/>
    </ligand>
</feature>
<feature type="region of interest" description="LID" evidence="5">
    <location>
        <begin position="122"/>
        <end position="159"/>
    </location>
</feature>
<feature type="binding site" evidence="5">
    <location>
        <begin position="10"/>
        <end position="15"/>
    </location>
    <ligand>
        <name>ATP</name>
        <dbReference type="ChEBI" id="CHEBI:30616"/>
    </ligand>
</feature>
<dbReference type="InterPro" id="IPR027417">
    <property type="entry name" value="P-loop_NTPase"/>
</dbReference>
<evidence type="ECO:0000256" key="4">
    <source>
        <dbReference type="ARBA" id="ARBA00022777"/>
    </source>
</evidence>
<evidence type="ECO:0000256" key="1">
    <source>
        <dbReference type="ARBA" id="ARBA00022679"/>
    </source>
</evidence>
<dbReference type="InterPro" id="IPR006259">
    <property type="entry name" value="Adenyl_kin_sub"/>
</dbReference>
<name>A0A1H7KKW6_9GAMM</name>